<gene>
    <name evidence="1" type="ORF">FHX46_004001</name>
</gene>
<reference evidence="1 2" key="1">
    <citation type="submission" date="2020-03" db="EMBL/GenBank/DDBJ databases">
        <title>Sequencing the genomes of 1000 actinobacteria strains.</title>
        <authorList>
            <person name="Klenk H.-P."/>
        </authorList>
    </citation>
    <scope>NUCLEOTIDE SEQUENCE [LARGE SCALE GENOMIC DNA]</scope>
    <source>
        <strain evidence="1 2">DSM 45668</strain>
    </source>
</reference>
<protein>
    <submittedName>
        <fullName evidence="1">Uncharacterized protein YukE</fullName>
    </submittedName>
</protein>
<dbReference type="InterPro" id="IPR036689">
    <property type="entry name" value="ESAT-6-like_sf"/>
</dbReference>
<accession>A0ABX0T1P2</accession>
<comment type="caution">
    <text evidence="1">The sequence shown here is derived from an EMBL/GenBank/DDBJ whole genome shotgun (WGS) entry which is preliminary data.</text>
</comment>
<organism evidence="1 2">
    <name type="scientific">Amycolatopsis viridis</name>
    <dbReference type="NCBI Taxonomy" id="185678"/>
    <lineage>
        <taxon>Bacteria</taxon>
        <taxon>Bacillati</taxon>
        <taxon>Actinomycetota</taxon>
        <taxon>Actinomycetes</taxon>
        <taxon>Pseudonocardiales</taxon>
        <taxon>Pseudonocardiaceae</taxon>
        <taxon>Amycolatopsis</taxon>
    </lineage>
</organism>
<evidence type="ECO:0000313" key="2">
    <source>
        <dbReference type="Proteomes" id="UP000754495"/>
    </source>
</evidence>
<dbReference type="InterPro" id="IPR010310">
    <property type="entry name" value="T7SS_ESAT-6-like"/>
</dbReference>
<dbReference type="Gene3D" id="1.10.287.1060">
    <property type="entry name" value="ESAT-6-like"/>
    <property type="match status" value="1"/>
</dbReference>
<proteinExistence type="predicted"/>
<dbReference type="Pfam" id="PF06013">
    <property type="entry name" value="WXG100"/>
    <property type="match status" value="1"/>
</dbReference>
<dbReference type="EMBL" id="JAANOU010000001">
    <property type="protein sequence ID" value="NIH81471.1"/>
    <property type="molecule type" value="Genomic_DNA"/>
</dbReference>
<keyword evidence="2" id="KW-1185">Reference proteome</keyword>
<evidence type="ECO:0000313" key="1">
    <source>
        <dbReference type="EMBL" id="NIH81471.1"/>
    </source>
</evidence>
<dbReference type="RefSeq" id="WP_243871317.1">
    <property type="nucleotide sequence ID" value="NZ_JAANOU010000001.1"/>
</dbReference>
<dbReference type="Proteomes" id="UP000754495">
    <property type="component" value="Unassembled WGS sequence"/>
</dbReference>
<name>A0ABX0T1P2_9PSEU</name>
<sequence length="96" mass="10692">MDNDLKYTHLVGDAGSGNVQKAQDLETLFDDFATQAKGILGNDWQGFAAHAFQEAHHDWNKNLVEYATGRAHFGKKVIEAMERAFESDNRAAGFFS</sequence>
<dbReference type="SUPFAM" id="SSF140453">
    <property type="entry name" value="EsxAB dimer-like"/>
    <property type="match status" value="1"/>
</dbReference>